<dbReference type="AlphaFoldDB" id="D0L1M9"/>
<reference evidence="2 3" key="1">
    <citation type="submission" date="2009-10" db="EMBL/GenBank/DDBJ databases">
        <title>Complete sequence of Halothiobacillus neapolitanus c2.</title>
        <authorList>
            <consortium name="US DOE Joint Genome Institute"/>
            <person name="Lucas S."/>
            <person name="Copeland A."/>
            <person name="Lapidus A."/>
            <person name="Glavina del Rio T."/>
            <person name="Tice H."/>
            <person name="Bruce D."/>
            <person name="Goodwin L."/>
            <person name="Pitluck S."/>
            <person name="Davenport K."/>
            <person name="Brettin T."/>
            <person name="Detter J.C."/>
            <person name="Han C."/>
            <person name="Tapia R."/>
            <person name="Larimer F."/>
            <person name="Land M."/>
            <person name="Hauser L."/>
            <person name="Kyrpides N."/>
            <person name="Mikhailova N."/>
            <person name="Kerfeld C."/>
            <person name="Cannon G."/>
            <person name="Heinhort S."/>
        </authorList>
    </citation>
    <scope>NUCLEOTIDE SEQUENCE [LARGE SCALE GENOMIC DNA]</scope>
    <source>
        <strain evidence="3">ATCC 23641 / c2</strain>
    </source>
</reference>
<sequence length="43" mass="5063">MHVEFQIVLLSVLAMIGIVGMPAYVFWWFWKKSGDALKEKKQH</sequence>
<keyword evidence="1" id="KW-0812">Transmembrane</keyword>
<proteinExistence type="predicted"/>
<accession>D0L1M9</accession>
<organism evidence="2 3">
    <name type="scientific">Halothiobacillus neapolitanus (strain ATCC 23641 / DSM 15147 / CIP 104769 / NCIMB 8539 / c2)</name>
    <name type="common">Thiobacillus neapolitanus</name>
    <dbReference type="NCBI Taxonomy" id="555778"/>
    <lineage>
        <taxon>Bacteria</taxon>
        <taxon>Pseudomonadati</taxon>
        <taxon>Pseudomonadota</taxon>
        <taxon>Gammaproteobacteria</taxon>
        <taxon>Chromatiales</taxon>
        <taxon>Halothiobacillaceae</taxon>
        <taxon>Halothiobacillus</taxon>
    </lineage>
</organism>
<evidence type="ECO:0000313" key="2">
    <source>
        <dbReference type="EMBL" id="ACX96602.1"/>
    </source>
</evidence>
<protein>
    <submittedName>
        <fullName evidence="2">Uncharacterized protein</fullName>
    </submittedName>
</protein>
<keyword evidence="1" id="KW-1133">Transmembrane helix</keyword>
<evidence type="ECO:0000256" key="1">
    <source>
        <dbReference type="SAM" id="Phobius"/>
    </source>
</evidence>
<dbReference type="Proteomes" id="UP000009102">
    <property type="component" value="Chromosome"/>
</dbReference>
<dbReference type="EMBL" id="CP001801">
    <property type="protein sequence ID" value="ACX96602.1"/>
    <property type="molecule type" value="Genomic_DNA"/>
</dbReference>
<evidence type="ECO:0000313" key="3">
    <source>
        <dbReference type="Proteomes" id="UP000009102"/>
    </source>
</evidence>
<dbReference type="RefSeq" id="WP_012824635.1">
    <property type="nucleotide sequence ID" value="NC_013422.1"/>
</dbReference>
<dbReference type="HOGENOM" id="CLU_3234354_0_0_6"/>
<keyword evidence="3" id="KW-1185">Reference proteome</keyword>
<dbReference type="KEGG" id="hna:Hneap_1779"/>
<gene>
    <name evidence="2" type="ordered locus">Hneap_1779</name>
</gene>
<feature type="transmembrane region" description="Helical" evidence="1">
    <location>
        <begin position="6"/>
        <end position="30"/>
    </location>
</feature>
<keyword evidence="1" id="KW-0472">Membrane</keyword>
<name>D0L1M9_HALNC</name>